<evidence type="ECO:0000256" key="1">
    <source>
        <dbReference type="SAM" id="MobiDB-lite"/>
    </source>
</evidence>
<dbReference type="RefSeq" id="XP_014180738.1">
    <property type="nucleotide sequence ID" value="XM_014325263.1"/>
</dbReference>
<organism evidence="2 3">
    <name type="scientific">Trichosporon asahii var. asahii (strain ATCC 90039 / CBS 2479 / JCM 2466 / KCTC 7840 / NBRC 103889/ NCYC 2677 / UAMH 7654)</name>
    <name type="common">Yeast</name>
    <dbReference type="NCBI Taxonomy" id="1186058"/>
    <lineage>
        <taxon>Eukaryota</taxon>
        <taxon>Fungi</taxon>
        <taxon>Dikarya</taxon>
        <taxon>Basidiomycota</taxon>
        <taxon>Agaricomycotina</taxon>
        <taxon>Tremellomycetes</taxon>
        <taxon>Trichosporonales</taxon>
        <taxon>Trichosporonaceae</taxon>
        <taxon>Trichosporon</taxon>
    </lineage>
</organism>
<evidence type="ECO:0000313" key="3">
    <source>
        <dbReference type="Proteomes" id="UP000002748"/>
    </source>
</evidence>
<comment type="caution">
    <text evidence="2">The sequence shown here is derived from an EMBL/GenBank/DDBJ whole genome shotgun (WGS) entry which is preliminary data.</text>
</comment>
<proteinExistence type="predicted"/>
<dbReference type="HOGENOM" id="CLU_014757_0_0_1"/>
<dbReference type="OrthoDB" id="2564326at2759"/>
<reference evidence="2 3" key="1">
    <citation type="journal article" date="2012" name="Eukaryot. Cell">
        <title>Draft genome sequence of CBS 2479, the standard type strain of Trichosporon asahii.</title>
        <authorList>
            <person name="Yang R.Y."/>
            <person name="Li H.T."/>
            <person name="Zhu H."/>
            <person name="Zhou G.P."/>
            <person name="Wang M."/>
            <person name="Wang L."/>
        </authorList>
    </citation>
    <scope>NUCLEOTIDE SEQUENCE [LARGE SCALE GENOMIC DNA]</scope>
    <source>
        <strain evidence="3">ATCC 90039 / CBS 2479 / JCM 2466 / KCTC 7840 / NCYC 2677 / UAMH 7654</strain>
    </source>
</reference>
<dbReference type="VEuPathDB" id="FungiDB:A1Q1_02318"/>
<gene>
    <name evidence="2" type="ORF">A1Q1_02318</name>
</gene>
<feature type="region of interest" description="Disordered" evidence="1">
    <location>
        <begin position="807"/>
        <end position="881"/>
    </location>
</feature>
<sequence>MSRHRNHFDVDSSDDDLGIDIEQESESEITLPAVHTPPPPPKGLIISKLGVQATTGDGVATGLLCLKVCLTGGGSSKARSHPSPSSAIVLRLTPDHSSSRLRSTRPMGLVQWGRAASVLTSAPRPKLRSIPALYPLPISPALLENKSSNLRVATQLLGLSPTLSDAGSSIPSKPYIDVSATTGQVFVALDPATSSGTPRRRSSIGSRMGGRTEWLVVVEFEIPIEKGVENLFRTQIPVPRCLDSVIRFHVLPSEDDNMEVNIAIEPKVLPFSTPIGKNRSPPSPSKKGRSDHSMWDDSNGISDDDSDDGFGSWLEGRFQRCANYAAIRADRSTDSLFIEWALVPSVGSPPDLRVTPAWRQGQPTISLSFEATLPPGPSSLGLGVVLPQAWGWQELEIRGDGLLGWRSSGESSGVLASAVSPNGHVDPDSTATMDDLHGLNGLSTPPPDHQVALADLEPDDFSFELNSIRTDARPRPVTPSLRRSITAELAQASMFKVKPRAPVHASSFELEFEDDGEEEDRVIILRGVLAPLPLTLVPPESNMEVPFVRFLDPSLPTRAAVICDNATFHTSEEATGQEGRRLCDIWKPSIGTFSWGDEALSNQDAAVVSGPVKVVAQRDIWGVQTVALAFQWPIDAHGIKFDVPTKTARIVRATALGRQIARSITEKDGSVQIRLAGGRGVVEVVLEVASAEGILNAEPKTNLRRIDAMTFTGSLSPAPTISFTAPTVAEKVSETKLIERVVVERPPKSRWRRIVSFTTLFNLLLVYVLVSLAQEVQKLRSEVQFIADEQRDLRVYGFERANSRGWVERETTERWDESAVRPGQQPNGEEVPRNEEDPRDRGQADQGTTAESSPDPTRVNSEATQQNQSAGTHSVVSATNPNYGLGRVVVKRTSWKDWINHPTVQKVATTLSRLWHTLSWLLL</sequence>
<feature type="region of interest" description="Disordered" evidence="1">
    <location>
        <begin position="271"/>
        <end position="303"/>
    </location>
</feature>
<feature type="compositionally biased region" description="Basic and acidic residues" evidence="1">
    <location>
        <begin position="830"/>
        <end position="843"/>
    </location>
</feature>
<dbReference type="EMBL" id="ALBS01000195">
    <property type="protein sequence ID" value="EJT48681.1"/>
    <property type="molecule type" value="Genomic_DNA"/>
</dbReference>
<accession>J5T1L5</accession>
<feature type="compositionally biased region" description="Polar residues" evidence="1">
    <location>
        <begin position="845"/>
        <end position="881"/>
    </location>
</feature>
<evidence type="ECO:0000313" key="2">
    <source>
        <dbReference type="EMBL" id="EJT48681.1"/>
    </source>
</evidence>
<dbReference type="KEGG" id="tasa:A1Q1_02318"/>
<protein>
    <submittedName>
        <fullName evidence="2">Uncharacterized protein</fullName>
    </submittedName>
</protein>
<dbReference type="AlphaFoldDB" id="J5T1L5"/>
<dbReference type="Proteomes" id="UP000002748">
    <property type="component" value="Unassembled WGS sequence"/>
</dbReference>
<name>J5T1L5_TRIAS</name>
<feature type="compositionally biased region" description="Basic and acidic residues" evidence="1">
    <location>
        <begin position="807"/>
        <end position="819"/>
    </location>
</feature>
<dbReference type="GeneID" id="25985832"/>